<dbReference type="Proteomes" id="UP000765509">
    <property type="component" value="Unassembled WGS sequence"/>
</dbReference>
<feature type="compositionally biased region" description="Basic and acidic residues" evidence="1">
    <location>
        <begin position="204"/>
        <end position="213"/>
    </location>
</feature>
<organism evidence="2 3">
    <name type="scientific">Austropuccinia psidii MF-1</name>
    <dbReference type="NCBI Taxonomy" id="1389203"/>
    <lineage>
        <taxon>Eukaryota</taxon>
        <taxon>Fungi</taxon>
        <taxon>Dikarya</taxon>
        <taxon>Basidiomycota</taxon>
        <taxon>Pucciniomycotina</taxon>
        <taxon>Pucciniomycetes</taxon>
        <taxon>Pucciniales</taxon>
        <taxon>Sphaerophragmiaceae</taxon>
        <taxon>Austropuccinia</taxon>
    </lineage>
</organism>
<gene>
    <name evidence="2" type="ORF">O181_068877</name>
</gene>
<protein>
    <submittedName>
        <fullName evidence="2">Uncharacterized protein</fullName>
    </submittedName>
</protein>
<dbReference type="OrthoDB" id="2506366at2759"/>
<evidence type="ECO:0000313" key="2">
    <source>
        <dbReference type="EMBL" id="MBW0529162.1"/>
    </source>
</evidence>
<accession>A0A9Q3F064</accession>
<comment type="caution">
    <text evidence="2">The sequence shown here is derived from an EMBL/GenBank/DDBJ whole genome shotgun (WGS) entry which is preliminary data.</text>
</comment>
<reference evidence="2" key="1">
    <citation type="submission" date="2021-03" db="EMBL/GenBank/DDBJ databases">
        <title>Draft genome sequence of rust myrtle Austropuccinia psidii MF-1, a brazilian biotype.</title>
        <authorList>
            <person name="Quecine M.C."/>
            <person name="Pachon D.M.R."/>
            <person name="Bonatelli M.L."/>
            <person name="Correr F.H."/>
            <person name="Franceschini L.M."/>
            <person name="Leite T.F."/>
            <person name="Margarido G.R.A."/>
            <person name="Almeida C.A."/>
            <person name="Ferrarezi J.A."/>
            <person name="Labate C.A."/>
        </authorList>
    </citation>
    <scope>NUCLEOTIDE SEQUENCE</scope>
    <source>
        <strain evidence="2">MF-1</strain>
    </source>
</reference>
<feature type="region of interest" description="Disordered" evidence="1">
    <location>
        <begin position="266"/>
        <end position="302"/>
    </location>
</feature>
<evidence type="ECO:0000313" key="3">
    <source>
        <dbReference type="Proteomes" id="UP000765509"/>
    </source>
</evidence>
<feature type="region of interest" description="Disordered" evidence="1">
    <location>
        <begin position="139"/>
        <end position="171"/>
    </location>
</feature>
<name>A0A9Q3F064_9BASI</name>
<sequence length="302" mass="35039">MQESLKQMKELTKTLKAQQVVVNKEVLREKEVSKQFMEQLDELSKIAKPQKIAYVNPQAENSGFRQKENLPPASSRYVPYAPKTFVRGYQSSEEGHSTGRCNELIEDQNKKWVIRQGVNYLYPNWARVVTDGKLSPKQLGRKFQKEQEELKKKLEEKSKRRGKKKKEKSTSFITMDNWGEWQPPLISTGGEPLGYAYGLRNTKPRRENEDKAKVQSQPSPERKVSQPQEILKRNTSILGVFIDNDDQEEEKVIIPTRYKSPRPLEVNKEEEVATHKNKTQQKKPMDGIKTIIKAPKEERIAM</sequence>
<feature type="compositionally biased region" description="Polar residues" evidence="1">
    <location>
        <begin position="214"/>
        <end position="227"/>
    </location>
</feature>
<dbReference type="EMBL" id="AVOT02034928">
    <property type="protein sequence ID" value="MBW0529162.1"/>
    <property type="molecule type" value="Genomic_DNA"/>
</dbReference>
<dbReference type="AlphaFoldDB" id="A0A9Q3F064"/>
<feature type="compositionally biased region" description="Basic and acidic residues" evidence="1">
    <location>
        <begin position="143"/>
        <end position="158"/>
    </location>
</feature>
<feature type="region of interest" description="Disordered" evidence="1">
    <location>
        <begin position="192"/>
        <end position="227"/>
    </location>
</feature>
<evidence type="ECO:0000256" key="1">
    <source>
        <dbReference type="SAM" id="MobiDB-lite"/>
    </source>
</evidence>
<keyword evidence="3" id="KW-1185">Reference proteome</keyword>
<proteinExistence type="predicted"/>